<keyword evidence="4" id="KW-0547">Nucleotide-binding</keyword>
<dbReference type="InterPro" id="IPR045864">
    <property type="entry name" value="aa-tRNA-synth_II/BPL/LPL"/>
</dbReference>
<protein>
    <recommendedName>
        <fullName evidence="2">proline--tRNA ligase</fullName>
        <ecNumber evidence="2">6.1.1.15</ecNumber>
    </recommendedName>
    <alternativeName>
        <fullName evidence="8">Prolyl-tRNA synthetase</fullName>
    </alternativeName>
</protein>
<dbReference type="PRINTS" id="PR01046">
    <property type="entry name" value="TRNASYNTHPRO"/>
</dbReference>
<dbReference type="InterPro" id="IPR002316">
    <property type="entry name" value="Pro-tRNA-ligase_IIa"/>
</dbReference>
<evidence type="ECO:0000256" key="7">
    <source>
        <dbReference type="ARBA" id="ARBA00023146"/>
    </source>
</evidence>
<dbReference type="GO" id="GO:0004827">
    <property type="term" value="F:proline-tRNA ligase activity"/>
    <property type="evidence" value="ECO:0007669"/>
    <property type="project" value="UniProtKB-EC"/>
</dbReference>
<dbReference type="PROSITE" id="PS50862">
    <property type="entry name" value="AA_TRNA_LIGASE_II"/>
    <property type="match status" value="1"/>
</dbReference>
<evidence type="ECO:0000313" key="11">
    <source>
        <dbReference type="EMBL" id="KAF2833222.1"/>
    </source>
</evidence>
<dbReference type="InterPro" id="IPR002314">
    <property type="entry name" value="aa-tRNA-synt_IIb"/>
</dbReference>
<dbReference type="SUPFAM" id="SSF55681">
    <property type="entry name" value="Class II aaRS and biotin synthetases"/>
    <property type="match status" value="1"/>
</dbReference>
<dbReference type="EC" id="6.1.1.15" evidence="2"/>
<evidence type="ECO:0000256" key="5">
    <source>
        <dbReference type="ARBA" id="ARBA00022840"/>
    </source>
</evidence>
<dbReference type="InterPro" id="IPR004154">
    <property type="entry name" value="Anticodon-bd"/>
</dbReference>
<dbReference type="InterPro" id="IPR036621">
    <property type="entry name" value="Anticodon-bd_dom_sf"/>
</dbReference>
<dbReference type="Gene3D" id="3.40.50.800">
    <property type="entry name" value="Anticodon-binding domain"/>
    <property type="match status" value="1"/>
</dbReference>
<sequence>MAHSIQTDSRNRLSKLWTPTGGLAPQDGEQDDSHALLIRSGFLRQAHSGVFHLLPLGLRVQSKLEALIDTYMHSIGASKASLSSITTEALWRQSGRYSANSELLRITDRRESGFLLSPTHEEEITALVASMVHSYKDLPLRLYQVGRKYRDERRPRQGLLRAKEFMMKDLYTFDSSSSAALETYESVRAAYTAIFNDLKLPYLVADADSGNMGGKLSHEYHFPSPKGEDNVWSCSSCSYVANEELAEKAPMPHDPAALGTPYIFQGISTDHQTRIVIIIPRPSIPLPSTTEEPWTRISDYINLHALKRALAEQNVDLDTSIDATTLAYLLSQSPIRYTAPIQIADRSIDPSSTHDITATTPGSRCPKCATGKLDVTKAIEVAHTFHLGTRYSAPLNALVALQDGKTREHMHMGCHGIGVSRIIGAVASLLSDTRGLNWPRAIAPFEVVVLSAPKGEEVGDAEEVYDALGGDVVLDDRVDKGLGWKLRDADLIGYPVVVVLGRGWRERREVEVQCRRLDVKRDVGLGEVREVVEGLLGEL</sequence>
<evidence type="ECO:0000256" key="3">
    <source>
        <dbReference type="ARBA" id="ARBA00022598"/>
    </source>
</evidence>
<name>A0A6A7AIU1_9PLEO</name>
<keyword evidence="5" id="KW-0067">ATP-binding</keyword>
<dbReference type="GO" id="GO:0006433">
    <property type="term" value="P:prolyl-tRNA aminoacylation"/>
    <property type="evidence" value="ECO:0007669"/>
    <property type="project" value="InterPro"/>
</dbReference>
<evidence type="ECO:0000256" key="4">
    <source>
        <dbReference type="ARBA" id="ARBA00022741"/>
    </source>
</evidence>
<dbReference type="GO" id="GO:0005524">
    <property type="term" value="F:ATP binding"/>
    <property type="evidence" value="ECO:0007669"/>
    <property type="project" value="UniProtKB-KW"/>
</dbReference>
<dbReference type="InterPro" id="IPR033730">
    <property type="entry name" value="ProRS_core_prok"/>
</dbReference>
<evidence type="ECO:0000256" key="1">
    <source>
        <dbReference type="ARBA" id="ARBA00008226"/>
    </source>
</evidence>
<dbReference type="EMBL" id="MU006216">
    <property type="protein sequence ID" value="KAF2833222.1"/>
    <property type="molecule type" value="Genomic_DNA"/>
</dbReference>
<evidence type="ECO:0000256" key="6">
    <source>
        <dbReference type="ARBA" id="ARBA00022917"/>
    </source>
</evidence>
<keyword evidence="12" id="KW-1185">Reference proteome</keyword>
<dbReference type="InterPro" id="IPR050062">
    <property type="entry name" value="Pro-tRNA_synthetase"/>
</dbReference>
<feature type="domain" description="Aminoacyl-transfer RNA synthetases class-II family profile" evidence="10">
    <location>
        <begin position="44"/>
        <end position="439"/>
    </location>
</feature>
<dbReference type="PANTHER" id="PTHR42753:SF2">
    <property type="entry name" value="PROLINE--TRNA LIGASE"/>
    <property type="match status" value="1"/>
</dbReference>
<dbReference type="InterPro" id="IPR006195">
    <property type="entry name" value="aa-tRNA-synth_II"/>
</dbReference>
<evidence type="ECO:0000256" key="2">
    <source>
        <dbReference type="ARBA" id="ARBA00012831"/>
    </source>
</evidence>
<keyword evidence="6" id="KW-0648">Protein biosynthesis</keyword>
<comment type="catalytic activity">
    <reaction evidence="9">
        <text>tRNA(Pro) + L-proline + ATP = L-prolyl-tRNA(Pro) + AMP + diphosphate</text>
        <dbReference type="Rhea" id="RHEA:14305"/>
        <dbReference type="Rhea" id="RHEA-COMP:9700"/>
        <dbReference type="Rhea" id="RHEA-COMP:9702"/>
        <dbReference type="ChEBI" id="CHEBI:30616"/>
        <dbReference type="ChEBI" id="CHEBI:33019"/>
        <dbReference type="ChEBI" id="CHEBI:60039"/>
        <dbReference type="ChEBI" id="CHEBI:78442"/>
        <dbReference type="ChEBI" id="CHEBI:78532"/>
        <dbReference type="ChEBI" id="CHEBI:456215"/>
        <dbReference type="EC" id="6.1.1.15"/>
    </reaction>
</comment>
<organism evidence="11 12">
    <name type="scientific">Ophiobolus disseminans</name>
    <dbReference type="NCBI Taxonomy" id="1469910"/>
    <lineage>
        <taxon>Eukaryota</taxon>
        <taxon>Fungi</taxon>
        <taxon>Dikarya</taxon>
        <taxon>Ascomycota</taxon>
        <taxon>Pezizomycotina</taxon>
        <taxon>Dothideomycetes</taxon>
        <taxon>Pleosporomycetidae</taxon>
        <taxon>Pleosporales</taxon>
        <taxon>Pleosporineae</taxon>
        <taxon>Phaeosphaeriaceae</taxon>
        <taxon>Ophiobolus</taxon>
    </lineage>
</organism>
<keyword evidence="7 11" id="KW-0030">Aminoacyl-tRNA synthetase</keyword>
<dbReference type="PANTHER" id="PTHR42753">
    <property type="entry name" value="MITOCHONDRIAL RIBOSOME PROTEIN L39/PROLYL-TRNA LIGASE FAMILY MEMBER"/>
    <property type="match status" value="1"/>
</dbReference>
<evidence type="ECO:0000259" key="10">
    <source>
        <dbReference type="PROSITE" id="PS50862"/>
    </source>
</evidence>
<dbReference type="Gene3D" id="3.30.930.10">
    <property type="entry name" value="Bira Bifunctional Protein, Domain 2"/>
    <property type="match status" value="2"/>
</dbReference>
<dbReference type="Pfam" id="PF03129">
    <property type="entry name" value="HGTP_anticodon"/>
    <property type="match status" value="1"/>
</dbReference>
<dbReference type="SUPFAM" id="SSF52954">
    <property type="entry name" value="Class II aaRS ABD-related"/>
    <property type="match status" value="1"/>
</dbReference>
<reference evidence="11" key="1">
    <citation type="journal article" date="2020" name="Stud. Mycol.">
        <title>101 Dothideomycetes genomes: a test case for predicting lifestyles and emergence of pathogens.</title>
        <authorList>
            <person name="Haridas S."/>
            <person name="Albert R."/>
            <person name="Binder M."/>
            <person name="Bloem J."/>
            <person name="Labutti K."/>
            <person name="Salamov A."/>
            <person name="Andreopoulos B."/>
            <person name="Baker S."/>
            <person name="Barry K."/>
            <person name="Bills G."/>
            <person name="Bluhm B."/>
            <person name="Cannon C."/>
            <person name="Castanera R."/>
            <person name="Culley D."/>
            <person name="Daum C."/>
            <person name="Ezra D."/>
            <person name="Gonzalez J."/>
            <person name="Henrissat B."/>
            <person name="Kuo A."/>
            <person name="Liang C."/>
            <person name="Lipzen A."/>
            <person name="Lutzoni F."/>
            <person name="Magnuson J."/>
            <person name="Mondo S."/>
            <person name="Nolan M."/>
            <person name="Ohm R."/>
            <person name="Pangilinan J."/>
            <person name="Park H.-J."/>
            <person name="Ramirez L."/>
            <person name="Alfaro M."/>
            <person name="Sun H."/>
            <person name="Tritt A."/>
            <person name="Yoshinaga Y."/>
            <person name="Zwiers L.-H."/>
            <person name="Turgeon B."/>
            <person name="Goodwin S."/>
            <person name="Spatafora J."/>
            <person name="Crous P."/>
            <person name="Grigoriev I."/>
        </authorList>
    </citation>
    <scope>NUCLEOTIDE SEQUENCE</scope>
    <source>
        <strain evidence="11">CBS 113818</strain>
    </source>
</reference>
<comment type="similarity">
    <text evidence="1">Belongs to the class-II aminoacyl-tRNA synthetase family.</text>
</comment>
<evidence type="ECO:0000313" key="12">
    <source>
        <dbReference type="Proteomes" id="UP000799424"/>
    </source>
</evidence>
<dbReference type="OrthoDB" id="10267474at2759"/>
<gene>
    <name evidence="11" type="ORF">CC86DRAFT_450989</name>
</gene>
<dbReference type="AlphaFoldDB" id="A0A6A7AIU1"/>
<keyword evidence="3" id="KW-0436">Ligase</keyword>
<dbReference type="Pfam" id="PF00587">
    <property type="entry name" value="tRNA-synt_2b"/>
    <property type="match status" value="1"/>
</dbReference>
<dbReference type="Proteomes" id="UP000799424">
    <property type="component" value="Unassembled WGS sequence"/>
</dbReference>
<evidence type="ECO:0000256" key="8">
    <source>
        <dbReference type="ARBA" id="ARBA00029731"/>
    </source>
</evidence>
<proteinExistence type="inferred from homology"/>
<dbReference type="GO" id="GO:0005739">
    <property type="term" value="C:mitochondrion"/>
    <property type="evidence" value="ECO:0007669"/>
    <property type="project" value="TreeGrafter"/>
</dbReference>
<dbReference type="CDD" id="cd00779">
    <property type="entry name" value="ProRS_core_prok"/>
    <property type="match status" value="1"/>
</dbReference>
<evidence type="ECO:0000256" key="9">
    <source>
        <dbReference type="ARBA" id="ARBA00047671"/>
    </source>
</evidence>
<accession>A0A6A7AIU1</accession>